<name>B4D4L8_9BACT</name>
<keyword evidence="5" id="KW-1185">Reference proteome</keyword>
<keyword evidence="1 4" id="KW-0808">Transferase</keyword>
<organism evidence="4 5">
    <name type="scientific">Chthoniobacter flavus Ellin428</name>
    <dbReference type="NCBI Taxonomy" id="497964"/>
    <lineage>
        <taxon>Bacteria</taxon>
        <taxon>Pseudomonadati</taxon>
        <taxon>Verrucomicrobiota</taxon>
        <taxon>Spartobacteria</taxon>
        <taxon>Chthoniobacterales</taxon>
        <taxon>Chthoniobacteraceae</taxon>
        <taxon>Chthoniobacter</taxon>
    </lineage>
</organism>
<gene>
    <name evidence="4" type="ORF">CfE428DRAFT_3856</name>
</gene>
<dbReference type="PROSITE" id="PS51186">
    <property type="entry name" value="GNAT"/>
    <property type="match status" value="1"/>
</dbReference>
<dbReference type="PANTHER" id="PTHR43420">
    <property type="entry name" value="ACETYLTRANSFERASE"/>
    <property type="match status" value="1"/>
</dbReference>
<evidence type="ECO:0000259" key="3">
    <source>
        <dbReference type="PROSITE" id="PS51186"/>
    </source>
</evidence>
<dbReference type="GO" id="GO:0016747">
    <property type="term" value="F:acyltransferase activity, transferring groups other than amino-acyl groups"/>
    <property type="evidence" value="ECO:0007669"/>
    <property type="project" value="InterPro"/>
</dbReference>
<evidence type="ECO:0000313" key="5">
    <source>
        <dbReference type="Proteomes" id="UP000005824"/>
    </source>
</evidence>
<dbReference type="SUPFAM" id="SSF55729">
    <property type="entry name" value="Acyl-CoA N-acyltransferases (Nat)"/>
    <property type="match status" value="1"/>
</dbReference>
<evidence type="ECO:0000256" key="1">
    <source>
        <dbReference type="ARBA" id="ARBA00022679"/>
    </source>
</evidence>
<dbReference type="eggNOG" id="COG0456">
    <property type="taxonomic scope" value="Bacteria"/>
</dbReference>
<proteinExistence type="predicted"/>
<accession>B4D4L8</accession>
<comment type="caution">
    <text evidence="4">The sequence shown here is derived from an EMBL/GenBank/DDBJ whole genome shotgun (WGS) entry which is preliminary data.</text>
</comment>
<dbReference type="CDD" id="cd04301">
    <property type="entry name" value="NAT_SF"/>
    <property type="match status" value="1"/>
</dbReference>
<feature type="domain" description="N-acetyltransferase" evidence="3">
    <location>
        <begin position="9"/>
        <end position="148"/>
    </location>
</feature>
<sequence length="148" mass="17309">MSADCFATSDLRLATAEDFEFSHELTRSNMEAYVVRHFGPWSREIYTTNFHKGRNYILWSGETRVGYVRLLLEPPILFLDDFQIAVSHQGRGLGSSVLQHLHQMLPRCACHVMRLRVYHENPARRLYLRMGFREIEHQEGTSILQRDG</sequence>
<dbReference type="RefSeq" id="WP_006981181.1">
    <property type="nucleotide sequence ID" value="NZ_ABVL01000012.1"/>
</dbReference>
<evidence type="ECO:0000256" key="2">
    <source>
        <dbReference type="ARBA" id="ARBA00023315"/>
    </source>
</evidence>
<evidence type="ECO:0000313" key="4">
    <source>
        <dbReference type="EMBL" id="EDY18471.1"/>
    </source>
</evidence>
<dbReference type="EMBL" id="ABVL01000012">
    <property type="protein sequence ID" value="EDY18471.1"/>
    <property type="molecule type" value="Genomic_DNA"/>
</dbReference>
<dbReference type="PANTHER" id="PTHR43420:SF51">
    <property type="entry name" value="PEPTIDYL-LYSINE N-ACETYLTRANSFERASE YIAC"/>
    <property type="match status" value="1"/>
</dbReference>
<dbReference type="Gene3D" id="3.40.630.30">
    <property type="match status" value="1"/>
</dbReference>
<dbReference type="InParanoid" id="B4D4L8"/>
<dbReference type="InterPro" id="IPR000182">
    <property type="entry name" value="GNAT_dom"/>
</dbReference>
<dbReference type="Proteomes" id="UP000005824">
    <property type="component" value="Unassembled WGS sequence"/>
</dbReference>
<dbReference type="InterPro" id="IPR050680">
    <property type="entry name" value="YpeA/RimI_acetyltransf"/>
</dbReference>
<reference evidence="4 5" key="1">
    <citation type="journal article" date="2011" name="J. Bacteriol.">
        <title>Genome sequence of Chthoniobacter flavus Ellin428, an aerobic heterotrophic soil bacterium.</title>
        <authorList>
            <person name="Kant R."/>
            <person name="van Passel M.W."/>
            <person name="Palva A."/>
            <person name="Lucas S."/>
            <person name="Lapidus A."/>
            <person name="Glavina Del Rio T."/>
            <person name="Dalin E."/>
            <person name="Tice H."/>
            <person name="Bruce D."/>
            <person name="Goodwin L."/>
            <person name="Pitluck S."/>
            <person name="Larimer F.W."/>
            <person name="Land M.L."/>
            <person name="Hauser L."/>
            <person name="Sangwan P."/>
            <person name="de Vos W.M."/>
            <person name="Janssen P.H."/>
            <person name="Smidt H."/>
        </authorList>
    </citation>
    <scope>NUCLEOTIDE SEQUENCE [LARGE SCALE GENOMIC DNA]</scope>
    <source>
        <strain evidence="4 5">Ellin428</strain>
    </source>
</reference>
<keyword evidence="2" id="KW-0012">Acyltransferase</keyword>
<dbReference type="STRING" id="497964.CfE428DRAFT_3856"/>
<dbReference type="Pfam" id="PF00583">
    <property type="entry name" value="Acetyltransf_1"/>
    <property type="match status" value="1"/>
</dbReference>
<dbReference type="AlphaFoldDB" id="B4D4L8"/>
<protein>
    <submittedName>
        <fullName evidence="4">GCN5-related N-acetyltransferase</fullName>
    </submittedName>
</protein>
<dbReference type="InterPro" id="IPR016181">
    <property type="entry name" value="Acyl_CoA_acyltransferase"/>
</dbReference>